<evidence type="ECO:0000256" key="2">
    <source>
        <dbReference type="ARBA" id="ARBA00022771"/>
    </source>
</evidence>
<accession>A0AAP0RRL7</accession>
<dbReference type="PROSITE" id="PS50966">
    <property type="entry name" value="ZF_SWIM"/>
    <property type="match status" value="1"/>
</dbReference>
<comment type="caution">
    <text evidence="7">The sequence shown here is derived from an EMBL/GenBank/DDBJ whole genome shotgun (WGS) entry which is preliminary data.</text>
</comment>
<dbReference type="AlphaFoldDB" id="A0AAP0RRL7"/>
<evidence type="ECO:0000256" key="3">
    <source>
        <dbReference type="ARBA" id="ARBA00022833"/>
    </source>
</evidence>
<dbReference type="Pfam" id="PF03101">
    <property type="entry name" value="FAR1"/>
    <property type="match status" value="1"/>
</dbReference>
<dbReference type="PANTHER" id="PTHR47718:SF17">
    <property type="entry name" value="PROTEIN FAR1-RELATED SEQUENCE 5-LIKE"/>
    <property type="match status" value="1"/>
</dbReference>
<dbReference type="PANTHER" id="PTHR47718">
    <property type="entry name" value="OS01G0519700 PROTEIN"/>
    <property type="match status" value="1"/>
</dbReference>
<dbReference type="InterPro" id="IPR006564">
    <property type="entry name" value="Znf_PMZ"/>
</dbReference>
<organism evidence="7 8">
    <name type="scientific">Liquidambar formosana</name>
    <name type="common">Formosan gum</name>
    <dbReference type="NCBI Taxonomy" id="63359"/>
    <lineage>
        <taxon>Eukaryota</taxon>
        <taxon>Viridiplantae</taxon>
        <taxon>Streptophyta</taxon>
        <taxon>Embryophyta</taxon>
        <taxon>Tracheophyta</taxon>
        <taxon>Spermatophyta</taxon>
        <taxon>Magnoliopsida</taxon>
        <taxon>eudicotyledons</taxon>
        <taxon>Gunneridae</taxon>
        <taxon>Pentapetalae</taxon>
        <taxon>Saxifragales</taxon>
        <taxon>Altingiaceae</taxon>
        <taxon>Liquidambar</taxon>
    </lineage>
</organism>
<dbReference type="InterPro" id="IPR004330">
    <property type="entry name" value="FAR1_DNA_bnd_dom"/>
</dbReference>
<gene>
    <name evidence="7" type="ORF">L1049_011292</name>
</gene>
<dbReference type="GO" id="GO:0008270">
    <property type="term" value="F:zinc ion binding"/>
    <property type="evidence" value="ECO:0007669"/>
    <property type="project" value="UniProtKB-KW"/>
</dbReference>
<feature type="region of interest" description="Disordered" evidence="5">
    <location>
        <begin position="686"/>
        <end position="721"/>
    </location>
</feature>
<protein>
    <recommendedName>
        <fullName evidence="6">SWIM-type domain-containing protein</fullName>
    </recommendedName>
</protein>
<dbReference type="SMART" id="SM00575">
    <property type="entry name" value="ZnF_PMZ"/>
    <property type="match status" value="1"/>
</dbReference>
<feature type="domain" description="SWIM-type" evidence="6">
    <location>
        <begin position="521"/>
        <end position="557"/>
    </location>
</feature>
<evidence type="ECO:0000313" key="8">
    <source>
        <dbReference type="Proteomes" id="UP001415857"/>
    </source>
</evidence>
<evidence type="ECO:0000256" key="1">
    <source>
        <dbReference type="ARBA" id="ARBA00022723"/>
    </source>
</evidence>
<reference evidence="7 8" key="1">
    <citation type="journal article" date="2024" name="Plant J.">
        <title>Genome sequences and population genomics reveal climatic adaptation and genomic divergence between two closely related sweetgum species.</title>
        <authorList>
            <person name="Xu W.Q."/>
            <person name="Ren C.Q."/>
            <person name="Zhang X.Y."/>
            <person name="Comes H.P."/>
            <person name="Liu X.H."/>
            <person name="Li Y.G."/>
            <person name="Kettle C.J."/>
            <person name="Jalonen R."/>
            <person name="Gaisberger H."/>
            <person name="Ma Y.Z."/>
            <person name="Qiu Y.X."/>
        </authorList>
    </citation>
    <scope>NUCLEOTIDE SEQUENCE [LARGE SCALE GENOMIC DNA]</scope>
    <source>
        <strain evidence="7">Hangzhou</strain>
    </source>
</reference>
<keyword evidence="3" id="KW-0862">Zinc</keyword>
<dbReference type="Pfam" id="PF04434">
    <property type="entry name" value="SWIM"/>
    <property type="match status" value="1"/>
</dbReference>
<feature type="compositionally biased region" description="Basic residues" evidence="5">
    <location>
        <begin position="702"/>
        <end position="713"/>
    </location>
</feature>
<keyword evidence="1" id="KW-0479">Metal-binding</keyword>
<sequence length="835" mass="96118">MDCSDNEMLLNVNEEGVDEELKVGMKVYSEDESFKLCNSYALKKGFSIRRGNKRMVGGQIRQRDYVCSKQGFREFDDLYGEKKVNRLVTRTGCKALIRFTVEDGVWEISHFNPSQNHEFATLEERQHLRSGRSVPNSRGNVIKSMVDVGIPPTKTYSYLAKAAGGTENVGFTKKDCLNYLQRKNDEMIEGGDGQSLIDHFKYRQAEDPKFFYTVQVDQFNRMTNFFWRDGQSKLDYDCFGDVVVFDTTFRTNKYNLVCGPFVGANHHWKNVLFGCAFLLDETTESFVWLFETFLQSMGNRQPKTIFTDEDKAMADAIAIVFPQSRHRLCTWHISKNANKHLVGLNKNSDFKAQFNQCFYDCHSEMEFEAKWKDMIKNFDLVNHPWLNKLYSLRTKWCPVFSLDTFSANMRSTQRSESTNNVFNQISKRTMNLISFVHQYEIKTKEMRSAELEEDFRCKFGVPHPSVESGMLIHAANVYTVKMYKAFEKEFVGCMGVRLEEIGNDKGLDIYEAKEESHERVYVVQFDSLTCMISCSCKLFESLGMLCRHTLKVLDLKNFTSIPAQYILKRWTKEAKKGVVRSLSDSLDKNGESSESLRFNEMMHEGSDVFNKAKKAESFTKIVKEKLMEAVELSEREMEAVNMVGYCNKVNNQFIHDNSIDEPPVLNPPCVRTKGTTNVRLKSIVEKQKRKPPKVPSTSQTSKHNRMVSGKHRQTISGDPPRPPLQAIHNQTIFHPSLHQSSVPCGPNLYNQENLAHLSFGHPNFSFTSMMQGSEQLPCLSQDLSVSTSPNYQIGQLSHLNEGFYFYGLDNCNKNEINNNRVELNSNNHMIERQQQ</sequence>
<dbReference type="InterPro" id="IPR018289">
    <property type="entry name" value="MULE_transposase_dom"/>
</dbReference>
<evidence type="ECO:0000256" key="5">
    <source>
        <dbReference type="SAM" id="MobiDB-lite"/>
    </source>
</evidence>
<dbReference type="Pfam" id="PF10551">
    <property type="entry name" value="MULE"/>
    <property type="match status" value="1"/>
</dbReference>
<evidence type="ECO:0000259" key="6">
    <source>
        <dbReference type="PROSITE" id="PS50966"/>
    </source>
</evidence>
<keyword evidence="8" id="KW-1185">Reference proteome</keyword>
<proteinExistence type="predicted"/>
<dbReference type="InterPro" id="IPR007527">
    <property type="entry name" value="Znf_SWIM"/>
</dbReference>
<dbReference type="EMBL" id="JBBPBK010000006">
    <property type="protein sequence ID" value="KAK9283064.1"/>
    <property type="molecule type" value="Genomic_DNA"/>
</dbReference>
<keyword evidence="2 4" id="KW-0863">Zinc-finger</keyword>
<dbReference type="Proteomes" id="UP001415857">
    <property type="component" value="Unassembled WGS sequence"/>
</dbReference>
<evidence type="ECO:0000313" key="7">
    <source>
        <dbReference type="EMBL" id="KAK9283064.1"/>
    </source>
</evidence>
<name>A0AAP0RRL7_LIQFO</name>
<evidence type="ECO:0000256" key="4">
    <source>
        <dbReference type="PROSITE-ProRule" id="PRU00325"/>
    </source>
</evidence>